<feature type="compositionally biased region" description="Polar residues" evidence="6">
    <location>
        <begin position="153"/>
        <end position="163"/>
    </location>
</feature>
<dbReference type="Pfam" id="PF00069">
    <property type="entry name" value="Pkinase"/>
    <property type="match status" value="1"/>
</dbReference>
<dbReference type="PROSITE" id="PS00108">
    <property type="entry name" value="PROTEIN_KINASE_ST"/>
    <property type="match status" value="1"/>
</dbReference>
<evidence type="ECO:0000256" key="5">
    <source>
        <dbReference type="ARBA" id="ARBA00022840"/>
    </source>
</evidence>
<comment type="caution">
    <text evidence="8">The sequence shown here is derived from an EMBL/GenBank/DDBJ whole genome shotgun (WGS) entry which is preliminary data.</text>
</comment>
<keyword evidence="1" id="KW-0723">Serine/threonine-protein kinase</keyword>
<name>A0AAD7C5S6_9AGAR</name>
<dbReference type="AlphaFoldDB" id="A0AAD7C5S6"/>
<dbReference type="EMBL" id="JARKIF010000005">
    <property type="protein sequence ID" value="KAJ7639566.1"/>
    <property type="molecule type" value="Genomic_DNA"/>
</dbReference>
<dbReference type="Gene3D" id="1.10.510.10">
    <property type="entry name" value="Transferase(Phosphotransferase) domain 1"/>
    <property type="match status" value="1"/>
</dbReference>
<keyword evidence="3" id="KW-0547">Nucleotide-binding</keyword>
<dbReference type="PANTHER" id="PTHR24351">
    <property type="entry name" value="RIBOSOMAL PROTEIN S6 KINASE"/>
    <property type="match status" value="1"/>
</dbReference>
<keyword evidence="2" id="KW-0808">Transferase</keyword>
<dbReference type="GO" id="GO:0004674">
    <property type="term" value="F:protein serine/threonine kinase activity"/>
    <property type="evidence" value="ECO:0007669"/>
    <property type="project" value="UniProtKB-KW"/>
</dbReference>
<keyword evidence="9" id="KW-1185">Reference proteome</keyword>
<dbReference type="InterPro" id="IPR008271">
    <property type="entry name" value="Ser/Thr_kinase_AS"/>
</dbReference>
<dbReference type="SMART" id="SM00220">
    <property type="entry name" value="S_TKc"/>
    <property type="match status" value="1"/>
</dbReference>
<feature type="region of interest" description="Disordered" evidence="6">
    <location>
        <begin position="142"/>
        <end position="164"/>
    </location>
</feature>
<evidence type="ECO:0000256" key="4">
    <source>
        <dbReference type="ARBA" id="ARBA00022777"/>
    </source>
</evidence>
<reference evidence="8" key="1">
    <citation type="submission" date="2023-03" db="EMBL/GenBank/DDBJ databases">
        <title>Massive genome expansion in bonnet fungi (Mycena s.s.) driven by repeated elements and novel gene families across ecological guilds.</title>
        <authorList>
            <consortium name="Lawrence Berkeley National Laboratory"/>
            <person name="Harder C.B."/>
            <person name="Miyauchi S."/>
            <person name="Viragh M."/>
            <person name="Kuo A."/>
            <person name="Thoen E."/>
            <person name="Andreopoulos B."/>
            <person name="Lu D."/>
            <person name="Skrede I."/>
            <person name="Drula E."/>
            <person name="Henrissat B."/>
            <person name="Morin E."/>
            <person name="Kohler A."/>
            <person name="Barry K."/>
            <person name="LaButti K."/>
            <person name="Morin E."/>
            <person name="Salamov A."/>
            <person name="Lipzen A."/>
            <person name="Mereny Z."/>
            <person name="Hegedus B."/>
            <person name="Baldrian P."/>
            <person name="Stursova M."/>
            <person name="Weitz H."/>
            <person name="Taylor A."/>
            <person name="Grigoriev I.V."/>
            <person name="Nagy L.G."/>
            <person name="Martin F."/>
            <person name="Kauserud H."/>
        </authorList>
    </citation>
    <scope>NUCLEOTIDE SEQUENCE</scope>
    <source>
        <strain evidence="8">9284</strain>
    </source>
</reference>
<evidence type="ECO:0000256" key="2">
    <source>
        <dbReference type="ARBA" id="ARBA00022679"/>
    </source>
</evidence>
<sequence>MEKRLGEPRQLFYQAMPPALARAHHHLFKNHIPFMLLSATPGDDKKEAGGWLLHFSSAFDRILIALQLLSILTCSCATPRLLLTSTLSNGVSSLFCKKASPLDSVSVNAFNPLLKLSQNSSCSVFLVRDKAYGRLYTLKSSRPDSTLRHPTRSRSPSSLSHGTGTPLVTAVDALHSIGFVHRDIKPSNIFLSEEGSVVLGDLGLARSYQGTLMYGGIEPPFVLLDVDPDATSGSFFKCMTMGPRDAAFPSEHWADAVWERGSDRLDEATKYLIRGLLMKDGAMRMNMAGVKEHEYFAAVDWNAAANCELIKAGESCPQDPLTSFVSNALHALRPGVLEALIQCVKSTDKSASTPRPLQDAQFLVQVDSPSVSSVSGARCFSVKKGGMSTLVSISGGCSSANASRRSGFIAWLSAFSKAPNEKSVKAGDSAQDGGDGFYRWCAITDIQVIGLRPEF</sequence>
<dbReference type="SUPFAM" id="SSF56112">
    <property type="entry name" value="Protein kinase-like (PK-like)"/>
    <property type="match status" value="1"/>
</dbReference>
<evidence type="ECO:0000256" key="1">
    <source>
        <dbReference type="ARBA" id="ARBA00022527"/>
    </source>
</evidence>
<evidence type="ECO:0000256" key="3">
    <source>
        <dbReference type="ARBA" id="ARBA00022741"/>
    </source>
</evidence>
<dbReference type="InterPro" id="IPR011009">
    <property type="entry name" value="Kinase-like_dom_sf"/>
</dbReference>
<dbReference type="Proteomes" id="UP001221142">
    <property type="component" value="Unassembled WGS sequence"/>
</dbReference>
<evidence type="ECO:0000313" key="8">
    <source>
        <dbReference type="EMBL" id="KAJ7639566.1"/>
    </source>
</evidence>
<feature type="domain" description="Protein kinase" evidence="7">
    <location>
        <begin position="1"/>
        <end position="296"/>
    </location>
</feature>
<keyword evidence="4 8" id="KW-0418">Kinase</keyword>
<accession>A0AAD7C5S6</accession>
<dbReference type="PROSITE" id="PS50011">
    <property type="entry name" value="PROTEIN_KINASE_DOM"/>
    <property type="match status" value="1"/>
</dbReference>
<dbReference type="GO" id="GO:0005524">
    <property type="term" value="F:ATP binding"/>
    <property type="evidence" value="ECO:0007669"/>
    <property type="project" value="UniProtKB-KW"/>
</dbReference>
<evidence type="ECO:0000313" key="9">
    <source>
        <dbReference type="Proteomes" id="UP001221142"/>
    </source>
</evidence>
<protein>
    <submittedName>
        <fullName evidence="8">Kinase-like domain-containing protein</fullName>
    </submittedName>
</protein>
<evidence type="ECO:0000256" key="6">
    <source>
        <dbReference type="SAM" id="MobiDB-lite"/>
    </source>
</evidence>
<organism evidence="8 9">
    <name type="scientific">Roridomyces roridus</name>
    <dbReference type="NCBI Taxonomy" id="1738132"/>
    <lineage>
        <taxon>Eukaryota</taxon>
        <taxon>Fungi</taxon>
        <taxon>Dikarya</taxon>
        <taxon>Basidiomycota</taxon>
        <taxon>Agaricomycotina</taxon>
        <taxon>Agaricomycetes</taxon>
        <taxon>Agaricomycetidae</taxon>
        <taxon>Agaricales</taxon>
        <taxon>Marasmiineae</taxon>
        <taxon>Mycenaceae</taxon>
        <taxon>Roridomyces</taxon>
    </lineage>
</organism>
<evidence type="ECO:0000259" key="7">
    <source>
        <dbReference type="PROSITE" id="PS50011"/>
    </source>
</evidence>
<dbReference type="InterPro" id="IPR000719">
    <property type="entry name" value="Prot_kinase_dom"/>
</dbReference>
<gene>
    <name evidence="8" type="ORF">FB45DRAFT_1024291</name>
</gene>
<proteinExistence type="predicted"/>
<keyword evidence="5" id="KW-0067">ATP-binding</keyword>